<dbReference type="GO" id="GO:0006355">
    <property type="term" value="P:regulation of DNA-templated transcription"/>
    <property type="evidence" value="ECO:0007669"/>
    <property type="project" value="InterPro"/>
</dbReference>
<reference evidence="2" key="1">
    <citation type="submission" date="2020-12" db="EMBL/GenBank/DDBJ databases">
        <title>Vagococcus allomyrinae sp. nov. and Enterococcus lavae sp. nov., isolated from the larvae of Allomyrina dichotoma.</title>
        <authorList>
            <person name="Lee S.D."/>
        </authorList>
    </citation>
    <scope>NUCLEOTIDE SEQUENCE</scope>
    <source>
        <strain evidence="2">BWB3-3</strain>
    </source>
</reference>
<dbReference type="PANTHER" id="PTHR30185">
    <property type="entry name" value="CRYPTIC BETA-GLUCOSIDE BGL OPERON ANTITERMINATOR"/>
    <property type="match status" value="1"/>
</dbReference>
<keyword evidence="3" id="KW-1185">Reference proteome</keyword>
<dbReference type="RefSeq" id="WP_209529915.1">
    <property type="nucleotide sequence ID" value="NZ_JAEEGA010000011.1"/>
</dbReference>
<name>A0A940PD35_9ENTE</name>
<dbReference type="Pfam" id="PF00359">
    <property type="entry name" value="PTS_EIIA_2"/>
    <property type="match status" value="1"/>
</dbReference>
<dbReference type="InterPro" id="IPR036388">
    <property type="entry name" value="WH-like_DNA-bd_sf"/>
</dbReference>
<dbReference type="InterPro" id="IPR016152">
    <property type="entry name" value="PTrfase/Anion_transptr"/>
</dbReference>
<dbReference type="InterPro" id="IPR002178">
    <property type="entry name" value="PTS_EIIA_type-2_dom"/>
</dbReference>
<evidence type="ECO:0000313" key="2">
    <source>
        <dbReference type="EMBL" id="MBP1042595.1"/>
    </source>
</evidence>
<dbReference type="Gene3D" id="3.40.930.10">
    <property type="entry name" value="Mannitol-specific EII, Chain A"/>
    <property type="match status" value="1"/>
</dbReference>
<dbReference type="Pfam" id="PF08279">
    <property type="entry name" value="HTH_11"/>
    <property type="match status" value="1"/>
</dbReference>
<dbReference type="PROSITE" id="PS51372">
    <property type="entry name" value="PRD_2"/>
    <property type="match status" value="1"/>
</dbReference>
<proteinExistence type="predicted"/>
<dbReference type="InterPro" id="IPR050661">
    <property type="entry name" value="BglG_antiterminators"/>
</dbReference>
<protein>
    <submittedName>
        <fullName evidence="2">HTH domain-containing protein</fullName>
    </submittedName>
</protein>
<dbReference type="InterPro" id="IPR011608">
    <property type="entry name" value="PRD"/>
</dbReference>
<dbReference type="InterPro" id="IPR036390">
    <property type="entry name" value="WH_DNA-bd_sf"/>
</dbReference>
<evidence type="ECO:0000259" key="1">
    <source>
        <dbReference type="PROSITE" id="PS51372"/>
    </source>
</evidence>
<evidence type="ECO:0000313" key="3">
    <source>
        <dbReference type="Proteomes" id="UP000674938"/>
    </source>
</evidence>
<sequence length="633" mass="73841">MDTLVKLVEILINHPQGISGHKLAEGLDISSRTVRNLVGNLESYGIIVNSSPKFGYRLAQETRSKAKQFVNEPLISERLKRQSDILMKLSQSAFVNYYEILDELFISEGTLDKELQNLRDFFELEQVSATIERQANQLSLIANEEAIREVLVKFLLYSNDYRNVRDSYQQHFATGELKRADDCLHKVIEAHQIYFTDYHYMSFLLSLMIQITRMQENKAIDSQPEFKISLYLAELEQSIAFGRELGEAFAITYSFDELVSISQLIIAYRSRFYLNRPLMESSVYRKNPYHQFTKKVIRLINEQFAIDFQNDSDFFLALRYEIEDTHIRQGLKYQRSYQSYDALQLKYPFVIDLACFIAGHYQKETQERIPSQGIIAITFLLVAALERIDYWRVLPKMNVAIFCSSGYANSQLIEAKVRNMYQNQVRDVRYFNAINLKEMADYQAKLLLTTDYLIVPFEIKTFRITNYFTFSDQKRIEQYFDEKRKLTIVQSVERFIIDQNIFDGLEVDSYQAALETLAQHHGVSDKITFVRELLERDQLFSTVLDNGIAIPRLEKRSGEARLLVATFKQPIYHQKKEIKWLLLPMMGADDDANRLLQLLFLTVFSLLDSRLKVRETFSGDASGLKEGLIKLLD</sequence>
<comment type="caution">
    <text evidence="2">The sequence shown here is derived from an EMBL/GenBank/DDBJ whole genome shotgun (WGS) entry which is preliminary data.</text>
</comment>
<dbReference type="InterPro" id="IPR013196">
    <property type="entry name" value="HTH_11"/>
</dbReference>
<gene>
    <name evidence="2" type="ORF">I6N95_16385</name>
</gene>
<dbReference type="Gene3D" id="1.10.10.10">
    <property type="entry name" value="Winged helix-like DNA-binding domain superfamily/Winged helix DNA-binding domain"/>
    <property type="match status" value="1"/>
</dbReference>
<dbReference type="EMBL" id="JAEEGA010000011">
    <property type="protein sequence ID" value="MBP1042595.1"/>
    <property type="molecule type" value="Genomic_DNA"/>
</dbReference>
<feature type="domain" description="PRD" evidence="1">
    <location>
        <begin position="284"/>
        <end position="391"/>
    </location>
</feature>
<dbReference type="SUPFAM" id="SSF55804">
    <property type="entry name" value="Phoshotransferase/anion transport protein"/>
    <property type="match status" value="1"/>
</dbReference>
<dbReference type="Gene3D" id="3.40.50.2300">
    <property type="match status" value="1"/>
</dbReference>
<dbReference type="PANTHER" id="PTHR30185:SF12">
    <property type="entry name" value="TRANSCRIPTIONAL REGULATOR MANR"/>
    <property type="match status" value="1"/>
</dbReference>
<organism evidence="2 3">
    <name type="scientific">Vagococcus allomyrinae</name>
    <dbReference type="NCBI Taxonomy" id="2794353"/>
    <lineage>
        <taxon>Bacteria</taxon>
        <taxon>Bacillati</taxon>
        <taxon>Bacillota</taxon>
        <taxon>Bacilli</taxon>
        <taxon>Lactobacillales</taxon>
        <taxon>Enterococcaceae</taxon>
        <taxon>Vagococcus</taxon>
    </lineage>
</organism>
<dbReference type="Proteomes" id="UP000674938">
    <property type="component" value="Unassembled WGS sequence"/>
</dbReference>
<accession>A0A940PD35</accession>
<dbReference type="AlphaFoldDB" id="A0A940PD35"/>
<dbReference type="SUPFAM" id="SSF46785">
    <property type="entry name" value="Winged helix' DNA-binding domain"/>
    <property type="match status" value="1"/>
</dbReference>